<dbReference type="InterPro" id="IPR000093">
    <property type="entry name" value="DNA_Rcmb_RecR"/>
</dbReference>
<dbReference type="SMART" id="SM00493">
    <property type="entry name" value="TOPRIM"/>
    <property type="match status" value="1"/>
</dbReference>
<comment type="caution">
    <text evidence="10">The sequence shown here is derived from an EMBL/GenBank/DDBJ whole genome shotgun (WGS) entry which is preliminary data.</text>
</comment>
<keyword evidence="8" id="KW-1133">Transmembrane helix</keyword>
<protein>
    <recommendedName>
        <fullName evidence="7">Recombination protein RecR</fullName>
    </recommendedName>
</protein>
<evidence type="ECO:0000313" key="11">
    <source>
        <dbReference type="Proteomes" id="UP000325105"/>
    </source>
</evidence>
<dbReference type="Gene3D" id="3.40.1360.10">
    <property type="match status" value="1"/>
</dbReference>
<reference evidence="10 11" key="1">
    <citation type="submission" date="2019-07" db="EMBL/GenBank/DDBJ databases">
        <title>Genomic Encyclopedia of Archaeal and Bacterial Type Strains, Phase II (KMG-II): from individual species to whole genera.</title>
        <authorList>
            <person name="Goeker M."/>
        </authorList>
    </citation>
    <scope>NUCLEOTIDE SEQUENCE [LARGE SCALE GENOMIC DNA]</scope>
    <source>
        <strain evidence="10 11">DSM 18850</strain>
    </source>
</reference>
<keyword evidence="2 7" id="KW-0227">DNA damage</keyword>
<dbReference type="PANTHER" id="PTHR30446">
    <property type="entry name" value="RECOMBINATION PROTEIN RECR"/>
    <property type="match status" value="1"/>
</dbReference>
<dbReference type="InterPro" id="IPR015967">
    <property type="entry name" value="Rcmb_RecR_Znf"/>
</dbReference>
<evidence type="ECO:0000256" key="4">
    <source>
        <dbReference type="ARBA" id="ARBA00022833"/>
    </source>
</evidence>
<comment type="function">
    <text evidence="7">May play a role in DNA repair. It seems to be involved in an RecBC-independent recombinational process of DNA repair. It may act with RecF and RecO.</text>
</comment>
<dbReference type="EMBL" id="VNHX01000012">
    <property type="protein sequence ID" value="TYP94468.1"/>
    <property type="molecule type" value="Genomic_DNA"/>
</dbReference>
<gene>
    <name evidence="7" type="primary">recR</name>
    <name evidence="10" type="ORF">BC792_112133</name>
</gene>
<dbReference type="Pfam" id="PF21176">
    <property type="entry name" value="RecR_HhH"/>
    <property type="match status" value="1"/>
</dbReference>
<evidence type="ECO:0000256" key="8">
    <source>
        <dbReference type="SAM" id="Phobius"/>
    </source>
</evidence>
<sequence length="249" mass="28003">MAKQERLVKMRGAIGDLSFITPRKRLLTFFFLTSHFLFLTSYFCTMHFSSRLLEQAVEEFGRLPGVGKKTALRLVLHLLKQSDGEVSRFTGAINQLKEQIKYCKTCFNIADVEVCEICSSAKRDHETICVVEDTRDVMAIENTNQYQGVYHVLGGLISPMDGIGPADLKIEALIERLRAGTIKEVILALSATMEGDTTIFYLYRKLKDFDVQISTIARGIAFGGELEYVDEVTLGRSIATRVPYERNVG</sequence>
<dbReference type="CDD" id="cd01025">
    <property type="entry name" value="TOPRIM_recR"/>
    <property type="match status" value="1"/>
</dbReference>
<dbReference type="PROSITE" id="PS50880">
    <property type="entry name" value="TOPRIM"/>
    <property type="match status" value="1"/>
</dbReference>
<dbReference type="Proteomes" id="UP000325105">
    <property type="component" value="Unassembled WGS sequence"/>
</dbReference>
<dbReference type="NCBIfam" id="TIGR00615">
    <property type="entry name" value="recR"/>
    <property type="match status" value="1"/>
</dbReference>
<keyword evidence="8" id="KW-0472">Membrane</keyword>
<evidence type="ECO:0000256" key="7">
    <source>
        <dbReference type="HAMAP-Rule" id="MF_00017"/>
    </source>
</evidence>
<dbReference type="GO" id="GO:0003677">
    <property type="term" value="F:DNA binding"/>
    <property type="evidence" value="ECO:0007669"/>
    <property type="project" value="UniProtKB-UniRule"/>
</dbReference>
<feature type="zinc finger region" description="C4-type" evidence="7">
    <location>
        <begin position="103"/>
        <end position="118"/>
    </location>
</feature>
<keyword evidence="4 7" id="KW-0862">Zinc</keyword>
<evidence type="ECO:0000313" key="10">
    <source>
        <dbReference type="EMBL" id="TYP94468.1"/>
    </source>
</evidence>
<keyword evidence="1 7" id="KW-0479">Metal-binding</keyword>
<dbReference type="InterPro" id="IPR023627">
    <property type="entry name" value="Rcmb_RecR"/>
</dbReference>
<keyword evidence="5 7" id="KW-0233">DNA recombination</keyword>
<keyword evidence="6 7" id="KW-0234">DNA repair</keyword>
<dbReference type="InterPro" id="IPR034137">
    <property type="entry name" value="TOPRIM_RecR"/>
</dbReference>
<dbReference type="SUPFAM" id="SSF111304">
    <property type="entry name" value="Recombination protein RecR"/>
    <property type="match status" value="1"/>
</dbReference>
<organism evidence="10 11">
    <name type="scientific">Sphingobacterium allocomposti</name>
    <dbReference type="NCBI Taxonomy" id="415956"/>
    <lineage>
        <taxon>Bacteria</taxon>
        <taxon>Pseudomonadati</taxon>
        <taxon>Bacteroidota</taxon>
        <taxon>Sphingobacteriia</taxon>
        <taxon>Sphingobacteriales</taxon>
        <taxon>Sphingobacteriaceae</taxon>
        <taxon>Sphingobacterium</taxon>
    </lineage>
</organism>
<keyword evidence="3 7" id="KW-0863">Zinc-finger</keyword>
<dbReference type="InterPro" id="IPR006171">
    <property type="entry name" value="TOPRIM_dom"/>
</dbReference>
<comment type="similarity">
    <text evidence="7">Belongs to the RecR family.</text>
</comment>
<name>A0A5S5DGJ9_9SPHI</name>
<dbReference type="GO" id="GO:0006281">
    <property type="term" value="P:DNA repair"/>
    <property type="evidence" value="ECO:0007669"/>
    <property type="project" value="UniProtKB-UniRule"/>
</dbReference>
<dbReference type="PANTHER" id="PTHR30446:SF0">
    <property type="entry name" value="RECOMBINATION PROTEIN RECR"/>
    <property type="match status" value="1"/>
</dbReference>
<dbReference type="Pfam" id="PF13662">
    <property type="entry name" value="Toprim_4"/>
    <property type="match status" value="1"/>
</dbReference>
<dbReference type="HAMAP" id="MF_00017">
    <property type="entry name" value="RecR"/>
    <property type="match status" value="1"/>
</dbReference>
<evidence type="ECO:0000256" key="6">
    <source>
        <dbReference type="ARBA" id="ARBA00023204"/>
    </source>
</evidence>
<accession>A0A5S5DGJ9</accession>
<evidence type="ECO:0000256" key="2">
    <source>
        <dbReference type="ARBA" id="ARBA00022763"/>
    </source>
</evidence>
<dbReference type="GO" id="GO:0006310">
    <property type="term" value="P:DNA recombination"/>
    <property type="evidence" value="ECO:0007669"/>
    <property type="project" value="UniProtKB-UniRule"/>
</dbReference>
<dbReference type="Gene3D" id="1.10.8.420">
    <property type="entry name" value="RecR Domain 1"/>
    <property type="match status" value="1"/>
</dbReference>
<feature type="transmembrane region" description="Helical" evidence="8">
    <location>
        <begin position="26"/>
        <end position="43"/>
    </location>
</feature>
<evidence type="ECO:0000256" key="1">
    <source>
        <dbReference type="ARBA" id="ARBA00022723"/>
    </source>
</evidence>
<dbReference type="AlphaFoldDB" id="A0A5S5DGJ9"/>
<dbReference type="Pfam" id="PF21175">
    <property type="entry name" value="RecR_C"/>
    <property type="match status" value="1"/>
</dbReference>
<dbReference type="Pfam" id="PF02132">
    <property type="entry name" value="RecR_ZnF"/>
    <property type="match status" value="1"/>
</dbReference>
<keyword evidence="8" id="KW-0812">Transmembrane</keyword>
<keyword evidence="11" id="KW-1185">Reference proteome</keyword>
<feature type="domain" description="Toprim" evidence="9">
    <location>
        <begin position="126"/>
        <end position="221"/>
    </location>
</feature>
<dbReference type="Gene3D" id="3.30.60.80">
    <property type="match status" value="1"/>
</dbReference>
<dbReference type="GO" id="GO:0008270">
    <property type="term" value="F:zinc ion binding"/>
    <property type="evidence" value="ECO:0007669"/>
    <property type="project" value="UniProtKB-KW"/>
</dbReference>
<proteinExistence type="inferred from homology"/>
<evidence type="ECO:0000256" key="5">
    <source>
        <dbReference type="ARBA" id="ARBA00023172"/>
    </source>
</evidence>
<evidence type="ECO:0000256" key="3">
    <source>
        <dbReference type="ARBA" id="ARBA00022771"/>
    </source>
</evidence>
<dbReference type="PROSITE" id="PS01300">
    <property type="entry name" value="RECR"/>
    <property type="match status" value="1"/>
</dbReference>
<evidence type="ECO:0000259" key="9">
    <source>
        <dbReference type="PROSITE" id="PS50880"/>
    </source>
</evidence>
<dbReference type="Gene3D" id="6.10.250.240">
    <property type="match status" value="1"/>
</dbReference>